<accession>A0A1I6FXU0</accession>
<sequence>MTLAAVSDAGPLIHLAEIDSLELLATFDTLLVPKTVYEEVESGGVPAGLSDLSYELVEADERRVDETELDAGERAAIAIAKDRSVVLLTDDLAAREAATDAGVDVHGTVGIIALGYGRKVLGKDEAKSRMRALQRETSLFISETVVERGIQMLDEQ</sequence>
<organism evidence="1 2">
    <name type="scientific">Halorubrum sodomense</name>
    <dbReference type="NCBI Taxonomy" id="35743"/>
    <lineage>
        <taxon>Archaea</taxon>
        <taxon>Methanobacteriati</taxon>
        <taxon>Methanobacteriota</taxon>
        <taxon>Stenosarchaea group</taxon>
        <taxon>Halobacteria</taxon>
        <taxon>Halobacteriales</taxon>
        <taxon>Haloferacaceae</taxon>
        <taxon>Halorubrum</taxon>
    </lineage>
</organism>
<dbReference type="SUPFAM" id="SSF88723">
    <property type="entry name" value="PIN domain-like"/>
    <property type="match status" value="1"/>
</dbReference>
<dbReference type="RefSeq" id="WP_092920789.1">
    <property type="nucleotide sequence ID" value="NZ_FOYN01000002.1"/>
</dbReference>
<dbReference type="Pfam" id="PF11848">
    <property type="entry name" value="DUF3368"/>
    <property type="match status" value="1"/>
</dbReference>
<dbReference type="PANTHER" id="PTHR39550">
    <property type="entry name" value="SLL0658 PROTEIN"/>
    <property type="match status" value="1"/>
</dbReference>
<dbReference type="OrthoDB" id="323844at2157"/>
<reference evidence="2" key="1">
    <citation type="submission" date="2016-10" db="EMBL/GenBank/DDBJ databases">
        <authorList>
            <person name="Varghese N."/>
            <person name="Submissions S."/>
        </authorList>
    </citation>
    <scope>NUCLEOTIDE SEQUENCE [LARGE SCALE GENOMIC DNA]</scope>
    <source>
        <strain evidence="2">RD 26</strain>
    </source>
</reference>
<dbReference type="Proteomes" id="UP000198932">
    <property type="component" value="Unassembled WGS sequence"/>
</dbReference>
<dbReference type="STRING" id="35743.SAMN04487937_1355"/>
<evidence type="ECO:0000313" key="1">
    <source>
        <dbReference type="EMBL" id="SFR34748.1"/>
    </source>
</evidence>
<gene>
    <name evidence="1" type="ORF">SAMN04487937_1355</name>
</gene>
<dbReference type="PANTHER" id="PTHR39550:SF1">
    <property type="entry name" value="SLL0658 PROTEIN"/>
    <property type="match status" value="1"/>
</dbReference>
<keyword evidence="2" id="KW-1185">Reference proteome</keyword>
<dbReference type="InterPro" id="IPR029060">
    <property type="entry name" value="PIN-like_dom_sf"/>
</dbReference>
<evidence type="ECO:0000313" key="2">
    <source>
        <dbReference type="Proteomes" id="UP000198932"/>
    </source>
</evidence>
<dbReference type="AlphaFoldDB" id="A0A1I6FXU0"/>
<protein>
    <submittedName>
        <fullName evidence="1">Predicted nucleic acid-binding protein, contains PIN domain</fullName>
    </submittedName>
</protein>
<name>A0A1I6FXU0_HALSD</name>
<proteinExistence type="predicted"/>
<dbReference type="EMBL" id="FOYN01000002">
    <property type="protein sequence ID" value="SFR34748.1"/>
    <property type="molecule type" value="Genomic_DNA"/>
</dbReference>
<dbReference type="InterPro" id="IPR021799">
    <property type="entry name" value="PIN-like_prokaryotic"/>
</dbReference>